<dbReference type="PANTHER" id="PTHR48050">
    <property type="entry name" value="STEROL 3-BETA-GLUCOSYLTRANSFERASE"/>
    <property type="match status" value="1"/>
</dbReference>
<dbReference type="Pfam" id="PF06722">
    <property type="entry name" value="EryCIII-like_C"/>
    <property type="match status" value="1"/>
</dbReference>
<feature type="domain" description="Erythromycin biosynthesis protein CIII-like C-terminal" evidence="1">
    <location>
        <begin position="282"/>
        <end position="408"/>
    </location>
</feature>
<dbReference type="SUPFAM" id="SSF53756">
    <property type="entry name" value="UDP-Glycosyltransferase/glycogen phosphorylase"/>
    <property type="match status" value="1"/>
</dbReference>
<evidence type="ECO:0000313" key="2">
    <source>
        <dbReference type="EMBL" id="GAA4287588.1"/>
    </source>
</evidence>
<dbReference type="InterPro" id="IPR002213">
    <property type="entry name" value="UDP_glucos_trans"/>
</dbReference>
<reference evidence="3" key="1">
    <citation type="journal article" date="2019" name="Int. J. Syst. Evol. Microbiol.">
        <title>The Global Catalogue of Microorganisms (GCM) 10K type strain sequencing project: providing services to taxonomists for standard genome sequencing and annotation.</title>
        <authorList>
            <consortium name="The Broad Institute Genomics Platform"/>
            <consortium name="The Broad Institute Genome Sequencing Center for Infectious Disease"/>
            <person name="Wu L."/>
            <person name="Ma J."/>
        </authorList>
    </citation>
    <scope>NUCLEOTIDE SEQUENCE [LARGE SCALE GENOMIC DNA]</scope>
    <source>
        <strain evidence="3">JCM 17459</strain>
    </source>
</reference>
<evidence type="ECO:0000313" key="3">
    <source>
        <dbReference type="Proteomes" id="UP001499841"/>
    </source>
</evidence>
<dbReference type="PANTHER" id="PTHR48050:SF13">
    <property type="entry name" value="STEROL 3-BETA-GLUCOSYLTRANSFERASE UGT80A2"/>
    <property type="match status" value="1"/>
</dbReference>
<proteinExistence type="predicted"/>
<evidence type="ECO:0000259" key="1">
    <source>
        <dbReference type="Pfam" id="PF06722"/>
    </source>
</evidence>
<comment type="caution">
    <text evidence="2">The sequence shown here is derived from an EMBL/GenBank/DDBJ whole genome shotgun (WGS) entry which is preliminary data.</text>
</comment>
<name>A0ABP8EUD1_9MICO</name>
<keyword evidence="3" id="KW-1185">Reference proteome</keyword>
<protein>
    <submittedName>
        <fullName evidence="2">Glycosyltransferase</fullName>
    </submittedName>
</protein>
<dbReference type="Gene3D" id="3.40.50.2000">
    <property type="entry name" value="Glycogen Phosphorylase B"/>
    <property type="match status" value="2"/>
</dbReference>
<dbReference type="Proteomes" id="UP001499841">
    <property type="component" value="Unassembled WGS sequence"/>
</dbReference>
<dbReference type="EMBL" id="BAABBA010000008">
    <property type="protein sequence ID" value="GAA4287588.1"/>
    <property type="molecule type" value="Genomic_DNA"/>
</dbReference>
<dbReference type="CDD" id="cd03784">
    <property type="entry name" value="GT1_Gtf-like"/>
    <property type="match status" value="1"/>
</dbReference>
<dbReference type="InterPro" id="IPR010610">
    <property type="entry name" value="EryCIII-like_C"/>
</dbReference>
<sequence length="427" mass="45008">MASILMTAMPFAGHARPIRAVAAELVRRGHDVRVFTGRSCTGMFEQVGARTVPWQAAPDFDERDYAATFPRMRERKGFRQVLVNLEDLFLGTAPAQCTDLLAANDRQPWELLAGDPMALGTRFAAEHLGSRWASVSPIALWLPGKGIPPTGLGLLPAHGTAGRVRDTVLGAVAGAGTAALTRRYQHTRRAAGLAPDRETFATMWYSPQLVVGAGAPGLDYPRTDLPAHLRFVGDLTDDGAPAADDDAALPDWWADVVGATVPVVHVTQGTANVDPRDLILPTLEALAGQDVLVVVGLGHRTDPLPGPVPANARVAPMVPYPHLLPRTSVVVTNGGFGGVLQALRHDVPLIVAGGDLDKPEVAARIGWLGAGIDLRTGTPRPGAIADAYRRVSADPGYRAVAARLGAELRALGGTRAAADLLEAHLTA</sequence>
<accession>A0ABP8EUD1</accession>
<organism evidence="2 3">
    <name type="scientific">Georgenia daeguensis</name>
    <dbReference type="NCBI Taxonomy" id="908355"/>
    <lineage>
        <taxon>Bacteria</taxon>
        <taxon>Bacillati</taxon>
        <taxon>Actinomycetota</taxon>
        <taxon>Actinomycetes</taxon>
        <taxon>Micrococcales</taxon>
        <taxon>Bogoriellaceae</taxon>
        <taxon>Georgenia</taxon>
    </lineage>
</organism>
<dbReference type="RefSeq" id="WP_345040431.1">
    <property type="nucleotide sequence ID" value="NZ_BAABBA010000008.1"/>
</dbReference>
<dbReference type="InterPro" id="IPR050426">
    <property type="entry name" value="Glycosyltransferase_28"/>
</dbReference>
<gene>
    <name evidence="2" type="ORF">GCM10022262_19470</name>
</gene>